<sequence>MEKKMYPFVILRKDNGFTLVEMLVSLSIFIVISSFAAGLFTFFKTGLVEQSSSINQKEWEVFISQLKQDVWISTSRQVTGNRLYLVVEEDVILIEQYQDKVRRRLNGTGHEVMLQEISRLEVDTNGRVVTITIYDKQGKSFSRKVRPFFPEERAAENGQ</sequence>
<dbReference type="InterPro" id="IPR012902">
    <property type="entry name" value="N_methyl_site"/>
</dbReference>
<keyword evidence="5" id="KW-1185">Reference proteome</keyword>
<keyword evidence="3" id="KW-0812">Transmembrane</keyword>
<dbReference type="GO" id="GO:0009986">
    <property type="term" value="C:cell surface"/>
    <property type="evidence" value="ECO:0007669"/>
    <property type="project" value="UniProtKB-SubCell"/>
</dbReference>
<feature type="transmembrane region" description="Helical" evidence="3">
    <location>
        <begin position="20"/>
        <end position="43"/>
    </location>
</feature>
<evidence type="ECO:0000313" key="4">
    <source>
        <dbReference type="EMBL" id="RFU65684.1"/>
    </source>
</evidence>
<dbReference type="Pfam" id="PF07963">
    <property type="entry name" value="N_methyl"/>
    <property type="match status" value="1"/>
</dbReference>
<comment type="subcellular location">
    <subcellularLocation>
        <location evidence="1">Cell surface</location>
    </subcellularLocation>
</comment>
<dbReference type="EMBL" id="QVTD01000003">
    <property type="protein sequence ID" value="RFU65684.1"/>
    <property type="molecule type" value="Genomic_DNA"/>
</dbReference>
<evidence type="ECO:0000313" key="5">
    <source>
        <dbReference type="Proteomes" id="UP000262939"/>
    </source>
</evidence>
<accession>A0A372LI68</accession>
<reference evidence="4 5" key="1">
    <citation type="submission" date="2018-08" db="EMBL/GenBank/DDBJ databases">
        <title>Bacillus chawlae sp. nov., Bacillus glennii sp. nov., and Bacillus saganii sp. nov. Isolated from the Vehicle Assembly Building at Kennedy Space Center where the Viking Spacecraft were Assembled.</title>
        <authorList>
            <person name="Seuylemezian A."/>
            <person name="Vaishampayan P."/>
        </authorList>
    </citation>
    <scope>NUCLEOTIDE SEQUENCE [LARGE SCALE GENOMIC DNA]</scope>
    <source>
        <strain evidence="4 5">V44-8</strain>
    </source>
</reference>
<evidence type="ECO:0000256" key="1">
    <source>
        <dbReference type="ARBA" id="ARBA00004241"/>
    </source>
</evidence>
<dbReference type="NCBIfam" id="TIGR02532">
    <property type="entry name" value="IV_pilin_GFxxxE"/>
    <property type="match status" value="1"/>
</dbReference>
<dbReference type="GO" id="GO:0030420">
    <property type="term" value="P:establishment of competence for transformation"/>
    <property type="evidence" value="ECO:0007669"/>
    <property type="project" value="UniProtKB-KW"/>
</dbReference>
<comment type="caution">
    <text evidence="4">The sequence shown here is derived from an EMBL/GenBank/DDBJ whole genome shotgun (WGS) entry which is preliminary data.</text>
</comment>
<keyword evidence="3" id="KW-0472">Membrane</keyword>
<dbReference type="OrthoDB" id="2361316at2"/>
<dbReference type="RefSeq" id="WP_117321856.1">
    <property type="nucleotide sequence ID" value="NZ_QVTD01000003.1"/>
</dbReference>
<evidence type="ECO:0000256" key="3">
    <source>
        <dbReference type="SAM" id="Phobius"/>
    </source>
</evidence>
<protein>
    <submittedName>
        <fullName evidence="4">Prepilin-type N-terminal cleavage/methylation domain-containing protein</fullName>
    </submittedName>
</protein>
<evidence type="ECO:0000256" key="2">
    <source>
        <dbReference type="ARBA" id="ARBA00023287"/>
    </source>
</evidence>
<proteinExistence type="predicted"/>
<keyword evidence="3" id="KW-1133">Transmembrane helix</keyword>
<dbReference type="InterPro" id="IPR016977">
    <property type="entry name" value="ComGF"/>
</dbReference>
<dbReference type="Pfam" id="PF15980">
    <property type="entry name" value="ComGF"/>
    <property type="match status" value="1"/>
</dbReference>
<organism evidence="4 5">
    <name type="scientific">Peribacillus glennii</name>
    <dbReference type="NCBI Taxonomy" id="2303991"/>
    <lineage>
        <taxon>Bacteria</taxon>
        <taxon>Bacillati</taxon>
        <taxon>Bacillota</taxon>
        <taxon>Bacilli</taxon>
        <taxon>Bacillales</taxon>
        <taxon>Bacillaceae</taxon>
        <taxon>Peribacillus</taxon>
    </lineage>
</organism>
<dbReference type="NCBIfam" id="NF041002">
    <property type="entry name" value="pilin_ComGF"/>
    <property type="match status" value="1"/>
</dbReference>
<name>A0A372LI68_9BACI</name>
<keyword evidence="2" id="KW-0178">Competence</keyword>
<gene>
    <name evidence="4" type="ORF">D0466_07380</name>
</gene>
<dbReference type="Proteomes" id="UP000262939">
    <property type="component" value="Unassembled WGS sequence"/>
</dbReference>
<dbReference type="AlphaFoldDB" id="A0A372LI68"/>